<accession>A0A5H2XN86</accession>
<sequence length="81" mass="9319">MAAVRSVGPEFYGESSLPFPVLETLEFEDMHNWKKWLPFAQDQVFPCLKLLSIRNCPQLEGKVPENLDSLATLKLLNARNW</sequence>
<proteinExistence type="predicted"/>
<dbReference type="AlphaFoldDB" id="A0A5H2XN86"/>
<gene>
    <name evidence="1" type="ORF">Prudu_211S000400</name>
</gene>
<protein>
    <submittedName>
        <fullName evidence="1">LRR and NB-ARC domains-containing disease resistance protein</fullName>
    </submittedName>
</protein>
<name>A0A5H2XN86_PRUDU</name>
<evidence type="ECO:0000313" key="1">
    <source>
        <dbReference type="EMBL" id="BBN67865.1"/>
    </source>
</evidence>
<dbReference type="EMBL" id="AP020548">
    <property type="protein sequence ID" value="BBN67865.1"/>
    <property type="molecule type" value="Genomic_DNA"/>
</dbReference>
<reference evidence="1" key="1">
    <citation type="journal article" date="2019" name="Science">
        <title>Mutation of a bHLH transcription factor allowed almond domestication.</title>
        <authorList>
            <person name="Sanchez-Perez R."/>
            <person name="Pavan S."/>
            <person name="Mazzeo R."/>
            <person name="Moldovan C."/>
            <person name="Aiese Cigliano R."/>
            <person name="Del Cueto J."/>
            <person name="Ricciardi F."/>
            <person name="Lotti C."/>
            <person name="Ricciardi L."/>
            <person name="Dicenta F."/>
            <person name="Lopez-Marques R.L."/>
            <person name="Lindberg Moller B."/>
        </authorList>
    </citation>
    <scope>NUCLEOTIDE SEQUENCE</scope>
</reference>
<organism evidence="1">
    <name type="scientific">Prunus dulcis</name>
    <name type="common">Almond</name>
    <name type="synonym">Amygdalus dulcis</name>
    <dbReference type="NCBI Taxonomy" id="3755"/>
    <lineage>
        <taxon>Eukaryota</taxon>
        <taxon>Viridiplantae</taxon>
        <taxon>Streptophyta</taxon>
        <taxon>Embryophyta</taxon>
        <taxon>Tracheophyta</taxon>
        <taxon>Spermatophyta</taxon>
        <taxon>Magnoliopsida</taxon>
        <taxon>eudicotyledons</taxon>
        <taxon>Gunneridae</taxon>
        <taxon>Pentapetalae</taxon>
        <taxon>rosids</taxon>
        <taxon>fabids</taxon>
        <taxon>Rosales</taxon>
        <taxon>Rosaceae</taxon>
        <taxon>Amygdaloideae</taxon>
        <taxon>Amygdaleae</taxon>
        <taxon>Prunus</taxon>
    </lineage>
</organism>
<dbReference type="Gene3D" id="3.80.10.10">
    <property type="entry name" value="Ribonuclease Inhibitor"/>
    <property type="match status" value="1"/>
</dbReference>
<dbReference type="InterPro" id="IPR032675">
    <property type="entry name" value="LRR_dom_sf"/>
</dbReference>
<dbReference type="SUPFAM" id="SSF52047">
    <property type="entry name" value="RNI-like"/>
    <property type="match status" value="1"/>
</dbReference>